<proteinExistence type="predicted"/>
<keyword evidence="2" id="KW-1185">Reference proteome</keyword>
<evidence type="ECO:0008006" key="3">
    <source>
        <dbReference type="Google" id="ProtNLM"/>
    </source>
</evidence>
<dbReference type="Proteomes" id="UP000198362">
    <property type="component" value="Unassembled WGS sequence"/>
</dbReference>
<protein>
    <recommendedName>
        <fullName evidence="3">YtkA-like domain-containing protein</fullName>
    </recommendedName>
</protein>
<sequence length="153" mass="15688">MPWLCLGMVMGVRRLGVVLAGLMMVLAAGCSGDREAAPPPAPCGSPVNSEMQGTGSLWALFFPKPGQPAPVLAGTETKIVWKIGGEGDFTVSAAGPDGAQGKLAWGPTGHGGSTWERPGSEYGTGFVFPTAGCWTITAERASGERGELRLTVA</sequence>
<organism evidence="1 2">
    <name type="scientific">Asanoa hainanensis</name>
    <dbReference type="NCBI Taxonomy" id="560556"/>
    <lineage>
        <taxon>Bacteria</taxon>
        <taxon>Bacillati</taxon>
        <taxon>Actinomycetota</taxon>
        <taxon>Actinomycetes</taxon>
        <taxon>Micromonosporales</taxon>
        <taxon>Micromonosporaceae</taxon>
        <taxon>Asanoa</taxon>
    </lineage>
</organism>
<name>A0A239I7I1_9ACTN</name>
<dbReference type="EMBL" id="FZPH01000002">
    <property type="protein sequence ID" value="SNS88284.1"/>
    <property type="molecule type" value="Genomic_DNA"/>
</dbReference>
<evidence type="ECO:0000313" key="1">
    <source>
        <dbReference type="EMBL" id="SNS88284.1"/>
    </source>
</evidence>
<reference evidence="1 2" key="1">
    <citation type="submission" date="2017-06" db="EMBL/GenBank/DDBJ databases">
        <authorList>
            <person name="Kim H.J."/>
            <person name="Triplett B.A."/>
        </authorList>
    </citation>
    <scope>NUCLEOTIDE SEQUENCE [LARGE SCALE GENOMIC DNA]</scope>
    <source>
        <strain evidence="1 2">CGMCC 4.5593</strain>
    </source>
</reference>
<accession>A0A239I7I1</accession>
<dbReference type="AlphaFoldDB" id="A0A239I7I1"/>
<evidence type="ECO:0000313" key="2">
    <source>
        <dbReference type="Proteomes" id="UP000198362"/>
    </source>
</evidence>
<gene>
    <name evidence="1" type="ORF">SAMN05421812_102201</name>
</gene>